<proteinExistence type="inferred from homology"/>
<keyword evidence="3" id="KW-0175">Coiled coil</keyword>
<keyword evidence="2" id="KW-0184">Conjugation</keyword>
<geneLocation type="plasmid" evidence="6">
    <name>pCAUL01</name>
</geneLocation>
<dbReference type="OrthoDB" id="1826980at2"/>
<dbReference type="Gene3D" id="3.30.930.30">
    <property type="match status" value="1"/>
</dbReference>
<name>B0T9A7_CAUSK</name>
<gene>
    <name evidence="6" type="ordered locus">Caul_5162</name>
</gene>
<dbReference type="NCBIfam" id="NF041496">
    <property type="entry name" value="MobQ"/>
    <property type="match status" value="1"/>
</dbReference>
<dbReference type="EMBL" id="CP000928">
    <property type="protein sequence ID" value="ABZ74282.1"/>
    <property type="molecule type" value="Genomic_DNA"/>
</dbReference>
<feature type="compositionally biased region" description="Basic and acidic residues" evidence="4">
    <location>
        <begin position="216"/>
        <end position="245"/>
    </location>
</feature>
<organism evidence="6">
    <name type="scientific">Caulobacter sp. (strain K31)</name>
    <dbReference type="NCBI Taxonomy" id="366602"/>
    <lineage>
        <taxon>Bacteria</taxon>
        <taxon>Pseudomonadati</taxon>
        <taxon>Pseudomonadota</taxon>
        <taxon>Alphaproteobacteria</taxon>
        <taxon>Caulobacterales</taxon>
        <taxon>Caulobacteraceae</taxon>
        <taxon>Caulobacter</taxon>
    </lineage>
</organism>
<dbReference type="KEGG" id="cak:Caul_5162"/>
<dbReference type="Pfam" id="PF03389">
    <property type="entry name" value="MobA_MobL"/>
    <property type="match status" value="1"/>
</dbReference>
<dbReference type="HOGENOM" id="CLU_547136_0_0_5"/>
<dbReference type="InterPro" id="IPR005053">
    <property type="entry name" value="MobA_MobL"/>
</dbReference>
<feature type="region of interest" description="Disordered" evidence="4">
    <location>
        <begin position="198"/>
        <end position="245"/>
    </location>
</feature>
<dbReference type="AlphaFoldDB" id="B0T9A7"/>
<accession>B0T9A7</accession>
<evidence type="ECO:0000256" key="2">
    <source>
        <dbReference type="ARBA" id="ARBA00022971"/>
    </source>
</evidence>
<evidence type="ECO:0000313" key="6">
    <source>
        <dbReference type="EMBL" id="ABZ74282.1"/>
    </source>
</evidence>
<protein>
    <submittedName>
        <fullName evidence="6">MobA/MobL protein</fullName>
    </submittedName>
</protein>
<feature type="coiled-coil region" evidence="3">
    <location>
        <begin position="401"/>
        <end position="428"/>
    </location>
</feature>
<comment type="similarity">
    <text evidence="1">Belongs to the MobA/MobL family.</text>
</comment>
<evidence type="ECO:0000256" key="3">
    <source>
        <dbReference type="SAM" id="Coils"/>
    </source>
</evidence>
<feature type="domain" description="MobA/MobL protein" evidence="5">
    <location>
        <begin position="17"/>
        <end position="219"/>
    </location>
</feature>
<evidence type="ECO:0000256" key="1">
    <source>
        <dbReference type="ARBA" id="ARBA00010873"/>
    </source>
</evidence>
<sequence>MAQFRLEVQAIKRIEGRSSVAAAAYRSATALRDARLEMVFNYSQKGGVAFTGLMAPDTAPAEFRDREQMWNAAEAADKRADSRTAREVLISLPHELTDDQRHALVRAFIAESLVAKGMIADYGIHHPDAHGDARNHHAHILVTTRRVGPEGFGLKAREWDNPDAVKALRLEWAQIQNLHLRQHLGPEAPQVTHLSLADQGQGREPTIHLGPSASGMERRGEPSDRGDINRAIGERNGERQDGPARVRELEDRLAADLPRQSYPIDAVIREFEAIHKTMVGERDGWAREVARLAAPTVPTARQIAAEVLGEAVAERAEARRRLARTERRITTGRARRNELVRWIRDPARMIWAKHAELNALARARVADRLAEVRLSVRRDWLRSDAGLAYVAARLNPAKHQAEAARRAARTLERKIKRADKRIDNVARTRTKLMVARELGQETMLAPSQMRLGVSQAVREVDRRVVDIVQAHAPSAQTAALSKVLALARGQIPGLGPDR</sequence>
<evidence type="ECO:0000259" key="5">
    <source>
        <dbReference type="Pfam" id="PF03389"/>
    </source>
</evidence>
<reference evidence="6" key="1">
    <citation type="submission" date="2008-01" db="EMBL/GenBank/DDBJ databases">
        <title>Complete sequence of plasmid1 pCAUL01 of Caulobacter sp. K31.</title>
        <authorList>
            <consortium name="US DOE Joint Genome Institute"/>
            <person name="Copeland A."/>
            <person name="Lucas S."/>
            <person name="Lapidus A."/>
            <person name="Barry K."/>
            <person name="Glavina del Rio T."/>
            <person name="Dalin E."/>
            <person name="Tice H."/>
            <person name="Pitluck S."/>
            <person name="Bruce D."/>
            <person name="Goodwin L."/>
            <person name="Thompson L.S."/>
            <person name="Brettin T."/>
            <person name="Detter J.C."/>
            <person name="Han C."/>
            <person name="Schmutz J."/>
            <person name="Larimer F."/>
            <person name="Land M."/>
            <person name="Hauser L."/>
            <person name="Kyrpides N."/>
            <person name="Kim E."/>
            <person name="Stephens C."/>
            <person name="Richardson P."/>
        </authorList>
    </citation>
    <scope>NUCLEOTIDE SEQUENCE [LARGE SCALE GENOMIC DNA]</scope>
    <source>
        <strain evidence="6">K31</strain>
        <plasmid evidence="6">pCAUL01</plasmid>
    </source>
</reference>
<evidence type="ECO:0000256" key="4">
    <source>
        <dbReference type="SAM" id="MobiDB-lite"/>
    </source>
</evidence>
<keyword evidence="6" id="KW-0614">Plasmid</keyword>